<dbReference type="EMBL" id="BKCJ011337766">
    <property type="protein sequence ID" value="GFD22519.1"/>
    <property type="molecule type" value="Genomic_DNA"/>
</dbReference>
<feature type="region of interest" description="Disordered" evidence="1">
    <location>
        <begin position="146"/>
        <end position="180"/>
    </location>
</feature>
<gene>
    <name evidence="2" type="ORF">Tci_894488</name>
</gene>
<name>A0A699UM39_TANCI</name>
<feature type="compositionally biased region" description="Low complexity" evidence="1">
    <location>
        <begin position="146"/>
        <end position="160"/>
    </location>
</feature>
<dbReference type="AlphaFoldDB" id="A0A699UM39"/>
<protein>
    <submittedName>
        <fullName evidence="2">Uncharacterized protein</fullName>
    </submittedName>
</protein>
<comment type="caution">
    <text evidence="2">The sequence shown here is derived from an EMBL/GenBank/DDBJ whole genome shotgun (WGS) entry which is preliminary data.</text>
</comment>
<evidence type="ECO:0000256" key="1">
    <source>
        <dbReference type="SAM" id="MobiDB-lite"/>
    </source>
</evidence>
<proteinExistence type="predicted"/>
<feature type="non-terminal residue" evidence="2">
    <location>
        <position position="1"/>
    </location>
</feature>
<organism evidence="2">
    <name type="scientific">Tanacetum cinerariifolium</name>
    <name type="common">Dalmatian daisy</name>
    <name type="synonym">Chrysanthemum cinerariifolium</name>
    <dbReference type="NCBI Taxonomy" id="118510"/>
    <lineage>
        <taxon>Eukaryota</taxon>
        <taxon>Viridiplantae</taxon>
        <taxon>Streptophyta</taxon>
        <taxon>Embryophyta</taxon>
        <taxon>Tracheophyta</taxon>
        <taxon>Spermatophyta</taxon>
        <taxon>Magnoliopsida</taxon>
        <taxon>eudicotyledons</taxon>
        <taxon>Gunneridae</taxon>
        <taxon>Pentapetalae</taxon>
        <taxon>asterids</taxon>
        <taxon>campanulids</taxon>
        <taxon>Asterales</taxon>
        <taxon>Asteraceae</taxon>
        <taxon>Asteroideae</taxon>
        <taxon>Anthemideae</taxon>
        <taxon>Anthemidinae</taxon>
        <taxon>Tanacetum</taxon>
    </lineage>
</organism>
<sequence>RNVEGKGILGRRQTGKPVNLNRPKLIFAGRPNPVYAEQQNTVSAGQPNLVSVGQPNSVSAEQQNIVFARQPNSVSAGAGILGPRPLNIQPESTYFHSFTYNNQQIIFPITHNSLYSLYMTGGINGKTIVKPSAGWPWIKYGMSKTKGSKINGGSKSKSWSYAKGPLGRPKSEMTWVPKED</sequence>
<accession>A0A699UM39</accession>
<evidence type="ECO:0000313" key="2">
    <source>
        <dbReference type="EMBL" id="GFD22519.1"/>
    </source>
</evidence>
<reference evidence="2" key="1">
    <citation type="journal article" date="2019" name="Sci. Rep.">
        <title>Draft genome of Tanacetum cinerariifolium, the natural source of mosquito coil.</title>
        <authorList>
            <person name="Yamashiro T."/>
            <person name="Shiraishi A."/>
            <person name="Satake H."/>
            <person name="Nakayama K."/>
        </authorList>
    </citation>
    <scope>NUCLEOTIDE SEQUENCE</scope>
</reference>